<dbReference type="AlphaFoldDB" id="A0A0N9I750"/>
<dbReference type="KEGG" id="kphy:AOZ06_30070"/>
<reference evidence="2 3" key="1">
    <citation type="submission" date="2015-07" db="EMBL/GenBank/DDBJ databases">
        <title>Genome sequencing of Kibdelosporangium phytohabitans.</title>
        <authorList>
            <person name="Qin S."/>
            <person name="Xing K."/>
        </authorList>
    </citation>
    <scope>NUCLEOTIDE SEQUENCE [LARGE SCALE GENOMIC DNA]</scope>
    <source>
        <strain evidence="2 3">KLBMP1111</strain>
    </source>
</reference>
<dbReference type="InterPro" id="IPR049052">
    <property type="entry name" value="nSTAND1"/>
</dbReference>
<feature type="domain" description="Novel STAND NTPase 1" evidence="1">
    <location>
        <begin position="78"/>
        <end position="440"/>
    </location>
</feature>
<evidence type="ECO:0000313" key="2">
    <source>
        <dbReference type="EMBL" id="ALG10580.1"/>
    </source>
</evidence>
<proteinExistence type="predicted"/>
<accession>A0A0N9I750</accession>
<dbReference type="Proteomes" id="UP000063699">
    <property type="component" value="Chromosome"/>
</dbReference>
<dbReference type="EMBL" id="CP012752">
    <property type="protein sequence ID" value="ALG10580.1"/>
    <property type="molecule type" value="Genomic_DNA"/>
</dbReference>
<gene>
    <name evidence="2" type="ORF">AOZ06_30070</name>
</gene>
<keyword evidence="3" id="KW-1185">Reference proteome</keyword>
<sequence>MGAGRPEHRKLAQQAHYSATTLADAAKGDRLPSLDVTLAYVAACGGDRAEWESRWRTVAAESLPPRPVSPGEPEERAPYVGLAAFQPETADRFFGRERFVDEAVTRLRSQHFLAVVGTSGSGKSSLLRAGLIPELRADGTSRPVLLTPGARPLHECAIRLAPLLGVNAGTLMADLAADPANLGLAVRQALVHHEDDLPPRTEVVFVVDQFEEVFTVCDDDRERDQFIGALLTATRQGGSRTRVVLGVRADFYARCAEHPGLVGAFQDAELLVGPMTSDELTKAINQPAADSGLVVERALTTAILADVAGQPGCLPLVSHALLETWRRRRGNALTLSGYLATGGVRGAVAQTADNAYKAFNDDQQHAARRILLRLVALGDDTDDSRRRVRVDEFDADPDTTAVLGELVRARLLTLGENTVEIAHEALIRNWPTLRGWIDEAGNCCSRSDA</sequence>
<dbReference type="SUPFAM" id="SSF52540">
    <property type="entry name" value="P-loop containing nucleoside triphosphate hydrolases"/>
    <property type="match status" value="1"/>
</dbReference>
<evidence type="ECO:0000313" key="3">
    <source>
        <dbReference type="Proteomes" id="UP000063699"/>
    </source>
</evidence>
<organism evidence="2 3">
    <name type="scientific">Kibdelosporangium phytohabitans</name>
    <dbReference type="NCBI Taxonomy" id="860235"/>
    <lineage>
        <taxon>Bacteria</taxon>
        <taxon>Bacillati</taxon>
        <taxon>Actinomycetota</taxon>
        <taxon>Actinomycetes</taxon>
        <taxon>Pseudonocardiales</taxon>
        <taxon>Pseudonocardiaceae</taxon>
        <taxon>Kibdelosporangium</taxon>
    </lineage>
</organism>
<dbReference type="STRING" id="860235.AOZ06_30070"/>
<dbReference type="Pfam" id="PF20703">
    <property type="entry name" value="nSTAND1"/>
    <property type="match status" value="1"/>
</dbReference>
<evidence type="ECO:0000259" key="1">
    <source>
        <dbReference type="Pfam" id="PF20703"/>
    </source>
</evidence>
<dbReference type="InterPro" id="IPR027417">
    <property type="entry name" value="P-loop_NTPase"/>
</dbReference>
<protein>
    <recommendedName>
        <fullName evidence="1">Novel STAND NTPase 1 domain-containing protein</fullName>
    </recommendedName>
</protein>
<name>A0A0N9I750_9PSEU</name>